<protein>
    <recommendedName>
        <fullName evidence="1">Heterokaryon incompatibility domain-containing protein</fullName>
    </recommendedName>
</protein>
<dbReference type="OrthoDB" id="3032785at2759"/>
<organism evidence="2 4">
    <name type="scientific">Dendrothele bispora (strain CBS 962.96)</name>
    <dbReference type="NCBI Taxonomy" id="1314807"/>
    <lineage>
        <taxon>Eukaryota</taxon>
        <taxon>Fungi</taxon>
        <taxon>Dikarya</taxon>
        <taxon>Basidiomycota</taxon>
        <taxon>Agaricomycotina</taxon>
        <taxon>Agaricomycetes</taxon>
        <taxon>Agaricomycetidae</taxon>
        <taxon>Agaricales</taxon>
        <taxon>Agaricales incertae sedis</taxon>
        <taxon>Dendrothele</taxon>
    </lineage>
</organism>
<dbReference type="Pfam" id="PF06985">
    <property type="entry name" value="HET"/>
    <property type="match status" value="1"/>
</dbReference>
<feature type="non-terminal residue" evidence="2">
    <location>
        <position position="179"/>
    </location>
</feature>
<dbReference type="InterPro" id="IPR010730">
    <property type="entry name" value="HET"/>
</dbReference>
<evidence type="ECO:0000259" key="1">
    <source>
        <dbReference type="Pfam" id="PF06985"/>
    </source>
</evidence>
<dbReference type="EMBL" id="ML179703">
    <property type="protein sequence ID" value="THU82865.1"/>
    <property type="molecule type" value="Genomic_DNA"/>
</dbReference>
<dbReference type="AlphaFoldDB" id="A0A4V4HCE2"/>
<dbReference type="PANTHER" id="PTHR33112:SF16">
    <property type="entry name" value="HETEROKARYON INCOMPATIBILITY DOMAIN-CONTAINING PROTEIN"/>
    <property type="match status" value="1"/>
</dbReference>
<name>A0A4V4HCE2_DENBC</name>
<proteinExistence type="predicted"/>
<dbReference type="EMBL" id="ML179620">
    <property type="protein sequence ID" value="THU84137.1"/>
    <property type="molecule type" value="Genomic_DNA"/>
</dbReference>
<evidence type="ECO:0000313" key="2">
    <source>
        <dbReference type="EMBL" id="THU82865.1"/>
    </source>
</evidence>
<keyword evidence="4" id="KW-1185">Reference proteome</keyword>
<reference evidence="2 4" key="1">
    <citation type="journal article" date="2019" name="Nat. Ecol. Evol.">
        <title>Megaphylogeny resolves global patterns of mushroom evolution.</title>
        <authorList>
            <person name="Varga T."/>
            <person name="Krizsan K."/>
            <person name="Foldi C."/>
            <person name="Dima B."/>
            <person name="Sanchez-Garcia M."/>
            <person name="Sanchez-Ramirez S."/>
            <person name="Szollosi G.J."/>
            <person name="Szarkandi J.G."/>
            <person name="Papp V."/>
            <person name="Albert L."/>
            <person name="Andreopoulos W."/>
            <person name="Angelini C."/>
            <person name="Antonin V."/>
            <person name="Barry K.W."/>
            <person name="Bougher N.L."/>
            <person name="Buchanan P."/>
            <person name="Buyck B."/>
            <person name="Bense V."/>
            <person name="Catcheside P."/>
            <person name="Chovatia M."/>
            <person name="Cooper J."/>
            <person name="Damon W."/>
            <person name="Desjardin D."/>
            <person name="Finy P."/>
            <person name="Geml J."/>
            <person name="Haridas S."/>
            <person name="Hughes K."/>
            <person name="Justo A."/>
            <person name="Karasinski D."/>
            <person name="Kautmanova I."/>
            <person name="Kiss B."/>
            <person name="Kocsube S."/>
            <person name="Kotiranta H."/>
            <person name="LaButti K.M."/>
            <person name="Lechner B.E."/>
            <person name="Liimatainen K."/>
            <person name="Lipzen A."/>
            <person name="Lukacs Z."/>
            <person name="Mihaltcheva S."/>
            <person name="Morgado L.N."/>
            <person name="Niskanen T."/>
            <person name="Noordeloos M.E."/>
            <person name="Ohm R.A."/>
            <person name="Ortiz-Santana B."/>
            <person name="Ovrebo C."/>
            <person name="Racz N."/>
            <person name="Riley R."/>
            <person name="Savchenko A."/>
            <person name="Shiryaev A."/>
            <person name="Soop K."/>
            <person name="Spirin V."/>
            <person name="Szebenyi C."/>
            <person name="Tomsovsky M."/>
            <person name="Tulloss R.E."/>
            <person name="Uehling J."/>
            <person name="Grigoriev I.V."/>
            <person name="Vagvolgyi C."/>
            <person name="Papp T."/>
            <person name="Martin F.M."/>
            <person name="Miettinen O."/>
            <person name="Hibbett D.S."/>
            <person name="Nagy L.G."/>
        </authorList>
    </citation>
    <scope>NUCLEOTIDE SEQUENCE [LARGE SCALE GENOMIC DNA]</scope>
    <source>
        <strain evidence="2 4">CBS 962.96</strain>
    </source>
</reference>
<dbReference type="PANTHER" id="PTHR33112">
    <property type="entry name" value="DOMAIN PROTEIN, PUTATIVE-RELATED"/>
    <property type="match status" value="1"/>
</dbReference>
<feature type="domain" description="Heterokaryon incompatibility" evidence="1">
    <location>
        <begin position="48"/>
        <end position="143"/>
    </location>
</feature>
<sequence>MYEGNSTLPIDFTDVITPCRYRFIDCLEFVKQKKLQIIETSHLPIGKYAALSHVWASLPSKEGVYAGRGSLLVKCEEHNDSGPISIDVLYHTCLAALQERVRYAWLDRLGILQTESPQGKNDKKWQIMHMHGIYFNSCITIVLPAGLQRFTTKKEDTEWIDRAWTFQEVMVAPESKVLF</sequence>
<evidence type="ECO:0000313" key="3">
    <source>
        <dbReference type="EMBL" id="THU84137.1"/>
    </source>
</evidence>
<evidence type="ECO:0000313" key="4">
    <source>
        <dbReference type="Proteomes" id="UP000297245"/>
    </source>
</evidence>
<gene>
    <name evidence="3" type="ORF">K435DRAFT_688175</name>
    <name evidence="2" type="ORF">K435DRAFT_690744</name>
</gene>
<accession>A0A4V4HCE2</accession>
<dbReference type="Proteomes" id="UP000297245">
    <property type="component" value="Unassembled WGS sequence"/>
</dbReference>